<comment type="caution">
    <text evidence="2">The sequence shown here is derived from an EMBL/GenBank/DDBJ whole genome shotgun (WGS) entry which is preliminary data.</text>
</comment>
<name>A0AAV6XB14_9LAMI</name>
<sequence>MHSPEVGDYIGVESCVDLTPDVVDTRPSHGGGGGMNNRRRRRDTAEKKYPPPMSCLHAESGIPHALAAHRSNGRLLLNLVPLDQICQDEEINGLDEATVNSDCYKYTGIGLNPCGGFAVAVPAF</sequence>
<organism evidence="2 3">
    <name type="scientific">Buddleja alternifolia</name>
    <dbReference type="NCBI Taxonomy" id="168488"/>
    <lineage>
        <taxon>Eukaryota</taxon>
        <taxon>Viridiplantae</taxon>
        <taxon>Streptophyta</taxon>
        <taxon>Embryophyta</taxon>
        <taxon>Tracheophyta</taxon>
        <taxon>Spermatophyta</taxon>
        <taxon>Magnoliopsida</taxon>
        <taxon>eudicotyledons</taxon>
        <taxon>Gunneridae</taxon>
        <taxon>Pentapetalae</taxon>
        <taxon>asterids</taxon>
        <taxon>lamiids</taxon>
        <taxon>Lamiales</taxon>
        <taxon>Scrophulariaceae</taxon>
        <taxon>Buddlejeae</taxon>
        <taxon>Buddleja</taxon>
    </lineage>
</organism>
<accession>A0AAV6XB14</accession>
<feature type="region of interest" description="Disordered" evidence="1">
    <location>
        <begin position="21"/>
        <end position="52"/>
    </location>
</feature>
<gene>
    <name evidence="2" type="ORF">BUALT_Bualt08G0023400</name>
</gene>
<proteinExistence type="predicted"/>
<protein>
    <submittedName>
        <fullName evidence="2">Uncharacterized protein</fullName>
    </submittedName>
</protein>
<evidence type="ECO:0000313" key="3">
    <source>
        <dbReference type="Proteomes" id="UP000826271"/>
    </source>
</evidence>
<dbReference type="AlphaFoldDB" id="A0AAV6XB14"/>
<evidence type="ECO:0000256" key="1">
    <source>
        <dbReference type="SAM" id="MobiDB-lite"/>
    </source>
</evidence>
<keyword evidence="3" id="KW-1185">Reference proteome</keyword>
<dbReference type="Proteomes" id="UP000826271">
    <property type="component" value="Unassembled WGS sequence"/>
</dbReference>
<reference evidence="2" key="1">
    <citation type="submission" date="2019-10" db="EMBL/GenBank/DDBJ databases">
        <authorList>
            <person name="Zhang R."/>
            <person name="Pan Y."/>
            <person name="Wang J."/>
            <person name="Ma R."/>
            <person name="Yu S."/>
        </authorList>
    </citation>
    <scope>NUCLEOTIDE SEQUENCE</scope>
    <source>
        <strain evidence="2">LA-IB0</strain>
        <tissue evidence="2">Leaf</tissue>
    </source>
</reference>
<dbReference type="EMBL" id="WHWC01000008">
    <property type="protein sequence ID" value="KAG8377344.1"/>
    <property type="molecule type" value="Genomic_DNA"/>
</dbReference>
<evidence type="ECO:0000313" key="2">
    <source>
        <dbReference type="EMBL" id="KAG8377344.1"/>
    </source>
</evidence>